<accession>A0A166R117</accession>
<sequence length="326" mass="36187">MSRGLFGIRVIKHHNVERLCPRAPSLYAIWMDCRLARLKPEMTCNTHTSHSELFCAVNDLAVQHRVKQNEGTTAVCFDEITHEPYISFPESFPIHGLRLTPTRGSDAPRFKEILDHPSVYPNMFGPPYPLPPKRAEVWVRVSQETSDEIFAAWAVDDFSRTASNPFNTVRHIGGGADGADVFVGEIACAIFVGEIELGESGEKGLFDSGVCLDPSYHGKGIGSTALQMLLSHWVIPNMTCNEIIAESFKSNPASRRVYEKVGFVIDKKSSGNILVIPENKRVAGRSGEEEEVVVVWHRAPRLIICGNSHQRAREIVKNNYAAMGST</sequence>
<dbReference type="STRING" id="436010.A0A166R117"/>
<name>A0A166R117_9AGAM</name>
<evidence type="ECO:0000313" key="3">
    <source>
        <dbReference type="Proteomes" id="UP000076532"/>
    </source>
</evidence>
<organism evidence="2 3">
    <name type="scientific">Athelia psychrophila</name>
    <dbReference type="NCBI Taxonomy" id="1759441"/>
    <lineage>
        <taxon>Eukaryota</taxon>
        <taxon>Fungi</taxon>
        <taxon>Dikarya</taxon>
        <taxon>Basidiomycota</taxon>
        <taxon>Agaricomycotina</taxon>
        <taxon>Agaricomycetes</taxon>
        <taxon>Agaricomycetidae</taxon>
        <taxon>Atheliales</taxon>
        <taxon>Atheliaceae</taxon>
        <taxon>Athelia</taxon>
    </lineage>
</organism>
<dbReference type="PANTHER" id="PTHR43328">
    <property type="entry name" value="ACETYLTRANSFERASE-RELATED"/>
    <property type="match status" value="1"/>
</dbReference>
<dbReference type="Gene3D" id="3.40.630.30">
    <property type="match status" value="1"/>
</dbReference>
<feature type="domain" description="N-acetyltransferase" evidence="1">
    <location>
        <begin position="125"/>
        <end position="283"/>
    </location>
</feature>
<gene>
    <name evidence="2" type="ORF">FIBSPDRAFT_1040027</name>
</gene>
<keyword evidence="3" id="KW-1185">Reference proteome</keyword>
<dbReference type="AlphaFoldDB" id="A0A166R117"/>
<dbReference type="OrthoDB" id="630895at2759"/>
<dbReference type="PANTHER" id="PTHR43328:SF1">
    <property type="entry name" value="N-ACETYLTRANSFERASE DOMAIN-CONTAINING PROTEIN"/>
    <property type="match status" value="1"/>
</dbReference>
<dbReference type="SUPFAM" id="SSF55729">
    <property type="entry name" value="Acyl-CoA N-acyltransferases (Nat)"/>
    <property type="match status" value="1"/>
</dbReference>
<dbReference type="InterPro" id="IPR000182">
    <property type="entry name" value="GNAT_dom"/>
</dbReference>
<evidence type="ECO:0000259" key="1">
    <source>
        <dbReference type="PROSITE" id="PS51186"/>
    </source>
</evidence>
<dbReference type="Pfam" id="PF13302">
    <property type="entry name" value="Acetyltransf_3"/>
    <property type="match status" value="1"/>
</dbReference>
<protein>
    <recommendedName>
        <fullName evidence="1">N-acetyltransferase domain-containing protein</fullName>
    </recommendedName>
</protein>
<dbReference type="GO" id="GO:0016747">
    <property type="term" value="F:acyltransferase activity, transferring groups other than amino-acyl groups"/>
    <property type="evidence" value="ECO:0007669"/>
    <property type="project" value="InterPro"/>
</dbReference>
<reference evidence="2 3" key="1">
    <citation type="journal article" date="2016" name="Mol. Biol. Evol.">
        <title>Comparative Genomics of Early-Diverging Mushroom-Forming Fungi Provides Insights into the Origins of Lignocellulose Decay Capabilities.</title>
        <authorList>
            <person name="Nagy L.G."/>
            <person name="Riley R."/>
            <person name="Tritt A."/>
            <person name="Adam C."/>
            <person name="Daum C."/>
            <person name="Floudas D."/>
            <person name="Sun H."/>
            <person name="Yadav J.S."/>
            <person name="Pangilinan J."/>
            <person name="Larsson K.H."/>
            <person name="Matsuura K."/>
            <person name="Barry K."/>
            <person name="Labutti K."/>
            <person name="Kuo R."/>
            <person name="Ohm R.A."/>
            <person name="Bhattacharya S.S."/>
            <person name="Shirouzu T."/>
            <person name="Yoshinaga Y."/>
            <person name="Martin F.M."/>
            <person name="Grigoriev I.V."/>
            <person name="Hibbett D.S."/>
        </authorList>
    </citation>
    <scope>NUCLEOTIDE SEQUENCE [LARGE SCALE GENOMIC DNA]</scope>
    <source>
        <strain evidence="2 3">CBS 109695</strain>
    </source>
</reference>
<dbReference type="EMBL" id="KV417507">
    <property type="protein sequence ID" value="KZP27783.1"/>
    <property type="molecule type" value="Genomic_DNA"/>
</dbReference>
<proteinExistence type="predicted"/>
<dbReference type="Proteomes" id="UP000076532">
    <property type="component" value="Unassembled WGS sequence"/>
</dbReference>
<dbReference type="InterPro" id="IPR016181">
    <property type="entry name" value="Acyl_CoA_acyltransferase"/>
</dbReference>
<dbReference type="PROSITE" id="PS51186">
    <property type="entry name" value="GNAT"/>
    <property type="match status" value="1"/>
</dbReference>
<evidence type="ECO:0000313" key="2">
    <source>
        <dbReference type="EMBL" id="KZP27783.1"/>
    </source>
</evidence>